<accession>A0A9D9HJL1</accession>
<proteinExistence type="predicted"/>
<reference evidence="3" key="2">
    <citation type="journal article" date="2021" name="PeerJ">
        <title>Extensive microbial diversity within the chicken gut microbiome revealed by metagenomics and culture.</title>
        <authorList>
            <person name="Gilroy R."/>
            <person name="Ravi A."/>
            <person name="Getino M."/>
            <person name="Pursley I."/>
            <person name="Horton D.L."/>
            <person name="Alikhan N.F."/>
            <person name="Baker D."/>
            <person name="Gharbi K."/>
            <person name="Hall N."/>
            <person name="Watson M."/>
            <person name="Adriaenssens E.M."/>
            <person name="Foster-Nyarko E."/>
            <person name="Jarju S."/>
            <person name="Secka A."/>
            <person name="Antonio M."/>
            <person name="Oren A."/>
            <person name="Chaudhuri R.R."/>
            <person name="La Ragione R."/>
            <person name="Hildebrand F."/>
            <person name="Pallen M.J."/>
        </authorList>
    </citation>
    <scope>NUCLEOTIDE SEQUENCE</scope>
    <source>
        <strain evidence="3">B1-3475</strain>
    </source>
</reference>
<dbReference type="PANTHER" id="PTHR48081">
    <property type="entry name" value="AB HYDROLASE SUPERFAMILY PROTEIN C4A8.06C"/>
    <property type="match status" value="1"/>
</dbReference>
<evidence type="ECO:0000259" key="2">
    <source>
        <dbReference type="Pfam" id="PF20434"/>
    </source>
</evidence>
<evidence type="ECO:0000313" key="3">
    <source>
        <dbReference type="EMBL" id="MBO8455048.1"/>
    </source>
</evidence>
<protein>
    <submittedName>
        <fullName evidence="3">Alpha/beta hydrolase</fullName>
    </submittedName>
</protein>
<organism evidence="3 4">
    <name type="scientific">Candidatus Cryptobacteroides intestinigallinarum</name>
    <dbReference type="NCBI Taxonomy" id="2840767"/>
    <lineage>
        <taxon>Bacteria</taxon>
        <taxon>Pseudomonadati</taxon>
        <taxon>Bacteroidota</taxon>
        <taxon>Bacteroidia</taxon>
        <taxon>Bacteroidales</taxon>
        <taxon>Candidatus Cryptobacteroides</taxon>
    </lineage>
</organism>
<dbReference type="PANTHER" id="PTHR48081:SF13">
    <property type="entry name" value="ALPHA_BETA HYDROLASE"/>
    <property type="match status" value="1"/>
</dbReference>
<dbReference type="InterPro" id="IPR049492">
    <property type="entry name" value="BD-FAE-like_dom"/>
</dbReference>
<dbReference type="EMBL" id="JADIMK010000010">
    <property type="protein sequence ID" value="MBO8455048.1"/>
    <property type="molecule type" value="Genomic_DNA"/>
</dbReference>
<name>A0A9D9HJL1_9BACT</name>
<reference evidence="3" key="1">
    <citation type="submission" date="2020-10" db="EMBL/GenBank/DDBJ databases">
        <authorList>
            <person name="Gilroy R."/>
        </authorList>
    </citation>
    <scope>NUCLEOTIDE SEQUENCE</scope>
    <source>
        <strain evidence="3">B1-3475</strain>
    </source>
</reference>
<evidence type="ECO:0000313" key="4">
    <source>
        <dbReference type="Proteomes" id="UP000823617"/>
    </source>
</evidence>
<keyword evidence="1 3" id="KW-0378">Hydrolase</keyword>
<dbReference type="InterPro" id="IPR050300">
    <property type="entry name" value="GDXG_lipolytic_enzyme"/>
</dbReference>
<dbReference type="AlphaFoldDB" id="A0A9D9HJL1"/>
<evidence type="ECO:0000256" key="1">
    <source>
        <dbReference type="ARBA" id="ARBA00022801"/>
    </source>
</evidence>
<dbReference type="Proteomes" id="UP000823617">
    <property type="component" value="Unassembled WGS sequence"/>
</dbReference>
<feature type="domain" description="BD-FAE-like" evidence="2">
    <location>
        <begin position="39"/>
        <end position="249"/>
    </location>
</feature>
<gene>
    <name evidence="3" type="ORF">IAC08_01415</name>
</gene>
<dbReference type="GO" id="GO:0016787">
    <property type="term" value="F:hydrolase activity"/>
    <property type="evidence" value="ECO:0007669"/>
    <property type="project" value="UniProtKB-KW"/>
</dbReference>
<sequence>MEVEITDVQIDVIAGIAYSQVFTARSCRPLRMTVMIPRTGVPKPAVVYFPGGGFVTCDYEKFVQMRLALAKAGFVVAAAEYRTVPDKYPAPVIDGKAAVRFLRAHASLLEIDPARIGVLGDSSGGYLAQMIAVTGGDPGLEKGENLGFSSEVQAAATLYGISDLRSIGEGYPDEIQKVHASPAVTEALMLHGPAFGSFPGAGILSDPAKALEASPLGHIRENLPPFLIMHGTVDTLVSPKQSSRLYEALSEKGNDVSYVTVEGAGHGDLFWYQPQLIETVTGWFRTIMFR</sequence>
<dbReference type="Pfam" id="PF20434">
    <property type="entry name" value="BD-FAE"/>
    <property type="match status" value="1"/>
</dbReference>
<dbReference type="SUPFAM" id="SSF53474">
    <property type="entry name" value="alpha/beta-Hydrolases"/>
    <property type="match status" value="1"/>
</dbReference>
<dbReference type="Gene3D" id="3.40.50.1820">
    <property type="entry name" value="alpha/beta hydrolase"/>
    <property type="match status" value="1"/>
</dbReference>
<comment type="caution">
    <text evidence="3">The sequence shown here is derived from an EMBL/GenBank/DDBJ whole genome shotgun (WGS) entry which is preliminary data.</text>
</comment>
<dbReference type="InterPro" id="IPR029058">
    <property type="entry name" value="AB_hydrolase_fold"/>
</dbReference>